<evidence type="ECO:0000256" key="3">
    <source>
        <dbReference type="ARBA" id="ARBA00023163"/>
    </source>
</evidence>
<dbReference type="Proteomes" id="UP000198866">
    <property type="component" value="Unassembled WGS sequence"/>
</dbReference>
<protein>
    <submittedName>
        <fullName evidence="6">Transcriptional regulator, AraC family</fullName>
    </submittedName>
</protein>
<dbReference type="PROSITE" id="PS00041">
    <property type="entry name" value="HTH_ARAC_FAMILY_1"/>
    <property type="match status" value="1"/>
</dbReference>
<dbReference type="PANTHER" id="PTHR46796">
    <property type="entry name" value="HTH-TYPE TRANSCRIPTIONAL ACTIVATOR RHAS-RELATED"/>
    <property type="match status" value="1"/>
</dbReference>
<feature type="domain" description="HTH araC/xylS-type" evidence="5">
    <location>
        <begin position="304"/>
        <end position="405"/>
    </location>
</feature>
<evidence type="ECO:0000313" key="7">
    <source>
        <dbReference type="Proteomes" id="UP000198866"/>
    </source>
</evidence>
<dbReference type="SMART" id="SM00342">
    <property type="entry name" value="HTH_ARAC"/>
    <property type="match status" value="1"/>
</dbReference>
<dbReference type="Pfam" id="PF12833">
    <property type="entry name" value="HTH_18"/>
    <property type="match status" value="1"/>
</dbReference>
<evidence type="ECO:0000256" key="2">
    <source>
        <dbReference type="ARBA" id="ARBA00023125"/>
    </source>
</evidence>
<dbReference type="PANTHER" id="PTHR46796:SF12">
    <property type="entry name" value="HTH-TYPE DNA-BINDING TRANSCRIPTIONAL ACTIVATOR EUTR"/>
    <property type="match status" value="1"/>
</dbReference>
<dbReference type="InterPro" id="IPR009057">
    <property type="entry name" value="Homeodomain-like_sf"/>
</dbReference>
<dbReference type="InterPro" id="IPR050204">
    <property type="entry name" value="AraC_XylS_family_regulators"/>
</dbReference>
<dbReference type="STRING" id="667676.SAMN05192539_100331"/>
<accession>A0A1H6S1Y8</accession>
<gene>
    <name evidence="6" type="ORF">SAMN05192539_100331</name>
</gene>
<keyword evidence="7" id="KW-1185">Reference proteome</keyword>
<dbReference type="InterPro" id="IPR018060">
    <property type="entry name" value="HTH_AraC"/>
</dbReference>
<dbReference type="EMBL" id="FNYE01000003">
    <property type="protein sequence ID" value="SEI61909.1"/>
    <property type="molecule type" value="Genomic_DNA"/>
</dbReference>
<feature type="region of interest" description="Disordered" evidence="4">
    <location>
        <begin position="1"/>
        <end position="67"/>
    </location>
</feature>
<dbReference type="AlphaFoldDB" id="A0A1H6S1Y8"/>
<evidence type="ECO:0000259" key="5">
    <source>
        <dbReference type="PROSITE" id="PS01124"/>
    </source>
</evidence>
<dbReference type="SUPFAM" id="SSF46689">
    <property type="entry name" value="Homeodomain-like"/>
    <property type="match status" value="2"/>
</dbReference>
<keyword evidence="3" id="KW-0804">Transcription</keyword>
<evidence type="ECO:0000313" key="6">
    <source>
        <dbReference type="EMBL" id="SEI61909.1"/>
    </source>
</evidence>
<dbReference type="GO" id="GO:0003700">
    <property type="term" value="F:DNA-binding transcription factor activity"/>
    <property type="evidence" value="ECO:0007669"/>
    <property type="project" value="InterPro"/>
</dbReference>
<name>A0A1H6S1Y8_9BURK</name>
<evidence type="ECO:0000256" key="4">
    <source>
        <dbReference type="SAM" id="MobiDB-lite"/>
    </source>
</evidence>
<dbReference type="GO" id="GO:0043565">
    <property type="term" value="F:sequence-specific DNA binding"/>
    <property type="evidence" value="ECO:0007669"/>
    <property type="project" value="InterPro"/>
</dbReference>
<dbReference type="Pfam" id="PF14525">
    <property type="entry name" value="AraC_binding_2"/>
    <property type="match status" value="1"/>
</dbReference>
<dbReference type="InterPro" id="IPR018062">
    <property type="entry name" value="HTH_AraC-typ_CS"/>
</dbReference>
<evidence type="ECO:0000256" key="1">
    <source>
        <dbReference type="ARBA" id="ARBA00023015"/>
    </source>
</evidence>
<dbReference type="Gene3D" id="1.10.10.60">
    <property type="entry name" value="Homeodomain-like"/>
    <property type="match status" value="1"/>
</dbReference>
<sequence>MRKRQTANGKRQTANGKRQTANGKRQTANGKRQTAKTANRKPQTANRKPQTANRKPQTANRKPPRKYPWIAIPDHAVGLFYETSLFFPDSGGIVFVHHQFFDDADQHAAALRGWDQRYDQIGPGAFRSAVKQIELNGVHLFHESANLRVVQRGYLPPDQMTFGVPLTGAGSFTFGGARVDRGAFVMARGGEPFEFHSPDEMSLVGVVIGSDMLQGIADSAGVDLADALFRRSVVDIPNAACARAGLQIAALLESVLAQPDAFDDARAQHALRSRVGEVLVDLLAYHVPASTNRLTHACQSDIVRRIHDFVIEHPEEPFDIQSLCTQLRVSRRTVQNSFQAVVQTSPLAYVRSLRLSQVRRLLLDTRQADLSVSDAAAQWGFVHLGHFANAYKAQFGELPSQTARRSSRAPVAR</sequence>
<feature type="compositionally biased region" description="Polar residues" evidence="4">
    <location>
        <begin position="1"/>
        <end position="60"/>
    </location>
</feature>
<dbReference type="PROSITE" id="PS01124">
    <property type="entry name" value="HTH_ARAC_FAMILY_2"/>
    <property type="match status" value="1"/>
</dbReference>
<proteinExistence type="predicted"/>
<reference evidence="7" key="1">
    <citation type="submission" date="2016-10" db="EMBL/GenBank/DDBJ databases">
        <authorList>
            <person name="Varghese N."/>
            <person name="Submissions S."/>
        </authorList>
    </citation>
    <scope>NUCLEOTIDE SEQUENCE [LARGE SCALE GENOMIC DNA]</scope>
    <source>
        <strain evidence="7">LMG 26031</strain>
    </source>
</reference>
<organism evidence="6 7">
    <name type="scientific">Paraburkholderia diazotrophica</name>
    <dbReference type="NCBI Taxonomy" id="667676"/>
    <lineage>
        <taxon>Bacteria</taxon>
        <taxon>Pseudomonadati</taxon>
        <taxon>Pseudomonadota</taxon>
        <taxon>Betaproteobacteria</taxon>
        <taxon>Burkholderiales</taxon>
        <taxon>Burkholderiaceae</taxon>
        <taxon>Paraburkholderia</taxon>
    </lineage>
</organism>
<dbReference type="InterPro" id="IPR035418">
    <property type="entry name" value="AraC-bd_2"/>
</dbReference>
<keyword evidence="1" id="KW-0805">Transcription regulation</keyword>
<keyword evidence="2" id="KW-0238">DNA-binding</keyword>